<organism evidence="2 3">
    <name type="scientific">Plakobranchus ocellatus</name>
    <dbReference type="NCBI Taxonomy" id="259542"/>
    <lineage>
        <taxon>Eukaryota</taxon>
        <taxon>Metazoa</taxon>
        <taxon>Spiralia</taxon>
        <taxon>Lophotrochozoa</taxon>
        <taxon>Mollusca</taxon>
        <taxon>Gastropoda</taxon>
        <taxon>Heterobranchia</taxon>
        <taxon>Euthyneura</taxon>
        <taxon>Panpulmonata</taxon>
        <taxon>Sacoglossa</taxon>
        <taxon>Placobranchoidea</taxon>
        <taxon>Plakobranchidae</taxon>
        <taxon>Plakobranchus</taxon>
    </lineage>
</organism>
<name>A0AAV4DWW1_9GAST</name>
<sequence length="244" mass="26438">MLIRQKAGWRLHHQAYLWPKRYKPFSSLSSSSTTDSSLPIKKSSLPSASSSRKRTVSKLACSTTKKQQRKTEVAAQRQTRAKPFSRRISSNGSDGVPSPTSPSSSSSSSSSSTSSSSPRKLSRGHLDPPWFLGAGPYLLKPWEEPFLDFSEDEEDETIAVRLRRHTRKRCSSNSSSQEHESLSMTASTAAPHSSSDVMVDLPGADSNGVSGVTVEGGGDESHHLKNSSNGSDPDFDAEKNAALR</sequence>
<accession>A0AAV4DWW1</accession>
<feature type="region of interest" description="Disordered" evidence="1">
    <location>
        <begin position="165"/>
        <end position="244"/>
    </location>
</feature>
<gene>
    <name evidence="2" type="ORF">PoB_007509600</name>
</gene>
<dbReference type="AlphaFoldDB" id="A0AAV4DWW1"/>
<evidence type="ECO:0000313" key="3">
    <source>
        <dbReference type="Proteomes" id="UP000735302"/>
    </source>
</evidence>
<feature type="compositionally biased region" description="Low complexity" evidence="1">
    <location>
        <begin position="97"/>
        <end position="118"/>
    </location>
</feature>
<keyword evidence="3" id="KW-1185">Reference proteome</keyword>
<feature type="region of interest" description="Disordered" evidence="1">
    <location>
        <begin position="26"/>
        <end position="127"/>
    </location>
</feature>
<proteinExistence type="predicted"/>
<reference evidence="2 3" key="1">
    <citation type="journal article" date="2021" name="Elife">
        <title>Chloroplast acquisition without the gene transfer in kleptoplastic sea slugs, Plakobranchus ocellatus.</title>
        <authorList>
            <person name="Maeda T."/>
            <person name="Takahashi S."/>
            <person name="Yoshida T."/>
            <person name="Shimamura S."/>
            <person name="Takaki Y."/>
            <person name="Nagai Y."/>
            <person name="Toyoda A."/>
            <person name="Suzuki Y."/>
            <person name="Arimoto A."/>
            <person name="Ishii H."/>
            <person name="Satoh N."/>
            <person name="Nishiyama T."/>
            <person name="Hasebe M."/>
            <person name="Maruyama T."/>
            <person name="Minagawa J."/>
            <person name="Obokata J."/>
            <person name="Shigenobu S."/>
        </authorList>
    </citation>
    <scope>NUCLEOTIDE SEQUENCE [LARGE SCALE GENOMIC DNA]</scope>
</reference>
<evidence type="ECO:0000256" key="1">
    <source>
        <dbReference type="SAM" id="MobiDB-lite"/>
    </source>
</evidence>
<comment type="caution">
    <text evidence="2">The sequence shown here is derived from an EMBL/GenBank/DDBJ whole genome shotgun (WGS) entry which is preliminary data.</text>
</comment>
<dbReference type="Proteomes" id="UP000735302">
    <property type="component" value="Unassembled WGS sequence"/>
</dbReference>
<feature type="compositionally biased region" description="Polar residues" evidence="1">
    <location>
        <begin position="184"/>
        <end position="196"/>
    </location>
</feature>
<feature type="compositionally biased region" description="Low complexity" evidence="1">
    <location>
        <begin position="26"/>
        <end position="50"/>
    </location>
</feature>
<dbReference type="EMBL" id="BLXT01008438">
    <property type="protein sequence ID" value="GFO48591.1"/>
    <property type="molecule type" value="Genomic_DNA"/>
</dbReference>
<protein>
    <submittedName>
        <fullName evidence="2">Uncharacterized protein</fullName>
    </submittedName>
</protein>
<evidence type="ECO:0000313" key="2">
    <source>
        <dbReference type="EMBL" id="GFO48591.1"/>
    </source>
</evidence>